<keyword evidence="1" id="KW-0472">Membrane</keyword>
<gene>
    <name evidence="2" type="ORF">A2W52_00455</name>
</gene>
<protein>
    <submittedName>
        <fullName evidence="2">Uncharacterized protein</fullName>
    </submittedName>
</protein>
<comment type="caution">
    <text evidence="2">The sequence shown here is derived from an EMBL/GenBank/DDBJ whole genome shotgun (WGS) entry which is preliminary data.</text>
</comment>
<dbReference type="Proteomes" id="UP000176493">
    <property type="component" value="Unassembled WGS sequence"/>
</dbReference>
<organism evidence="2 3">
    <name type="scientific">Candidatus Taylorbacteria bacterium RIFCSPHIGHO2_02_49_25</name>
    <dbReference type="NCBI Taxonomy" id="1802305"/>
    <lineage>
        <taxon>Bacteria</taxon>
        <taxon>Candidatus Tayloriibacteriota</taxon>
    </lineage>
</organism>
<evidence type="ECO:0000256" key="1">
    <source>
        <dbReference type="SAM" id="Phobius"/>
    </source>
</evidence>
<name>A0A1G2MGS1_9BACT</name>
<keyword evidence="1" id="KW-0812">Transmembrane</keyword>
<dbReference type="AlphaFoldDB" id="A0A1G2MGS1"/>
<evidence type="ECO:0000313" key="3">
    <source>
        <dbReference type="Proteomes" id="UP000176493"/>
    </source>
</evidence>
<proteinExistence type="predicted"/>
<keyword evidence="1" id="KW-1133">Transmembrane helix</keyword>
<sequence>MPPESHNQKAQTAAAERRAILEVKELFKKEGMEIADNEIPTLKLHTPGKPPFPILMLLLTVPKDIADMFTLITDGAAVTGIGLILLFIGRAFATAFSAIVALVLFLWLLGKINIFQKAGVRWMGRKFAQWAMTRWLGATVAETIAPAFPMATILVLFAHYRENKYIGLLLTAADKIGRAFKGGKLKMK</sequence>
<accession>A0A1G2MGS1</accession>
<evidence type="ECO:0000313" key="2">
    <source>
        <dbReference type="EMBL" id="OHA23067.1"/>
    </source>
</evidence>
<feature type="transmembrane region" description="Helical" evidence="1">
    <location>
        <begin position="135"/>
        <end position="160"/>
    </location>
</feature>
<reference evidence="2 3" key="1">
    <citation type="journal article" date="2016" name="Nat. Commun.">
        <title>Thousands of microbial genomes shed light on interconnected biogeochemical processes in an aquifer system.</title>
        <authorList>
            <person name="Anantharaman K."/>
            <person name="Brown C.T."/>
            <person name="Hug L.A."/>
            <person name="Sharon I."/>
            <person name="Castelle C.J."/>
            <person name="Probst A.J."/>
            <person name="Thomas B.C."/>
            <person name="Singh A."/>
            <person name="Wilkins M.J."/>
            <person name="Karaoz U."/>
            <person name="Brodie E.L."/>
            <person name="Williams K.H."/>
            <person name="Hubbard S.S."/>
            <person name="Banfield J.F."/>
        </authorList>
    </citation>
    <scope>NUCLEOTIDE SEQUENCE [LARGE SCALE GENOMIC DNA]</scope>
</reference>
<feature type="transmembrane region" description="Helical" evidence="1">
    <location>
        <begin position="94"/>
        <end position="114"/>
    </location>
</feature>
<feature type="transmembrane region" description="Helical" evidence="1">
    <location>
        <begin position="65"/>
        <end position="88"/>
    </location>
</feature>
<dbReference type="EMBL" id="MHRJ01000016">
    <property type="protein sequence ID" value="OHA23067.1"/>
    <property type="molecule type" value="Genomic_DNA"/>
</dbReference>